<dbReference type="EMBL" id="JALGAR010000001">
    <property type="protein sequence ID" value="MCI4657195.1"/>
    <property type="molecule type" value="Genomic_DNA"/>
</dbReference>
<gene>
    <name evidence="2" type="ORF">MQH31_05135</name>
</gene>
<feature type="transmembrane region" description="Helical" evidence="1">
    <location>
        <begin position="82"/>
        <end position="101"/>
    </location>
</feature>
<dbReference type="PANTHER" id="PTHR36974:SF1">
    <property type="entry name" value="DOXX FAMILY MEMBRANE PROTEIN"/>
    <property type="match status" value="1"/>
</dbReference>
<keyword evidence="1" id="KW-1133">Transmembrane helix</keyword>
<keyword evidence="1" id="KW-0472">Membrane</keyword>
<dbReference type="AlphaFoldDB" id="A0AA41QTT5"/>
<dbReference type="PANTHER" id="PTHR36974">
    <property type="entry name" value="MEMBRANE PROTEIN-RELATED"/>
    <property type="match status" value="1"/>
</dbReference>
<reference evidence="2" key="1">
    <citation type="submission" date="2022-03" db="EMBL/GenBank/DDBJ databases">
        <title>Cryobacterium sp. nov. strain ZS14-85, isolated from Antarctic soil.</title>
        <authorList>
            <person name="Li J."/>
            <person name="Niu G."/>
        </authorList>
    </citation>
    <scope>NUCLEOTIDE SEQUENCE</scope>
    <source>
        <strain evidence="2">ZS14-85</strain>
    </source>
</reference>
<name>A0AA41QTT5_9MICO</name>
<keyword evidence="1" id="KW-0812">Transmembrane</keyword>
<proteinExistence type="predicted"/>
<feature type="transmembrane region" description="Helical" evidence="1">
    <location>
        <begin position="12"/>
        <end position="34"/>
    </location>
</feature>
<accession>A0AA41QTT5</accession>
<dbReference type="Proteomes" id="UP001165341">
    <property type="component" value="Unassembled WGS sequence"/>
</dbReference>
<organism evidence="2 3">
    <name type="scientific">Cryobacterium zhongshanensis</name>
    <dbReference type="NCBI Taxonomy" id="2928153"/>
    <lineage>
        <taxon>Bacteria</taxon>
        <taxon>Bacillati</taxon>
        <taxon>Actinomycetota</taxon>
        <taxon>Actinomycetes</taxon>
        <taxon>Micrococcales</taxon>
        <taxon>Microbacteriaceae</taxon>
        <taxon>Cryobacterium</taxon>
    </lineage>
</organism>
<dbReference type="RefSeq" id="WP_243011171.1">
    <property type="nucleotide sequence ID" value="NZ_JALGAR010000001.1"/>
</dbReference>
<evidence type="ECO:0000256" key="1">
    <source>
        <dbReference type="SAM" id="Phobius"/>
    </source>
</evidence>
<evidence type="ECO:0008006" key="4">
    <source>
        <dbReference type="Google" id="ProtNLM"/>
    </source>
</evidence>
<feature type="transmembrane region" description="Helical" evidence="1">
    <location>
        <begin position="55"/>
        <end position="76"/>
    </location>
</feature>
<evidence type="ECO:0000313" key="2">
    <source>
        <dbReference type="EMBL" id="MCI4657195.1"/>
    </source>
</evidence>
<keyword evidence="3" id="KW-1185">Reference proteome</keyword>
<comment type="caution">
    <text evidence="2">The sequence shown here is derived from an EMBL/GenBank/DDBJ whole genome shotgun (WGS) entry which is preliminary data.</text>
</comment>
<evidence type="ECO:0000313" key="3">
    <source>
        <dbReference type="Proteomes" id="UP001165341"/>
    </source>
</evidence>
<sequence length="134" mass="14369">MSTVTLDSLQFVLRCLLAVFFFGAGITHFVPVVQRTMAAMIPPGFRFTAIFGARGPVVLVMFTGVCEMLGGLGLLWPPTVGVTGVLLVIFLIAVFPANAFAARDPQRFGRAAIPLRIRVLEQVALIALVVLAIL</sequence>
<protein>
    <recommendedName>
        <fullName evidence="4">DoxX family membrane protein</fullName>
    </recommendedName>
</protein>